<evidence type="ECO:0000313" key="4">
    <source>
        <dbReference type="Proteomes" id="UP000095280"/>
    </source>
</evidence>
<accession>A0A1I8FC93</accession>
<evidence type="ECO:0000256" key="1">
    <source>
        <dbReference type="SAM" id="MobiDB-lite"/>
    </source>
</evidence>
<feature type="signal peptide" evidence="3">
    <location>
        <begin position="1"/>
        <end position="37"/>
    </location>
</feature>
<feature type="transmembrane region" description="Helical" evidence="2">
    <location>
        <begin position="207"/>
        <end position="227"/>
    </location>
</feature>
<name>A0A1I8FC93_9PLAT</name>
<proteinExistence type="predicted"/>
<feature type="chain" id="PRO_5009318661" evidence="3">
    <location>
        <begin position="38"/>
        <end position="647"/>
    </location>
</feature>
<feature type="region of interest" description="Disordered" evidence="1">
    <location>
        <begin position="400"/>
        <end position="432"/>
    </location>
</feature>
<sequence>MKKPEQQTDPLQFMLPFSGRVWTCMLLAWLLHQPAHASGSDLAPRASIDEDGCDNLVVLHPCCSFSSYTANLAALFSHPPAGSATSTAWKRWPARAKVKFRLSPLAGGAMYNFFKYYRERDCELTQIGGIFNPSKLRVSQYRRADSLLSHVALSKDVLTSRRAERGLILKLHKGSSSSRNLSDAWIKRFNLTGGAAVQRDGTPGRRLIRGVFVSMLVGLGVAVLLLLHRADVAQRYLGDENSNFPAGSRSESFADLCIEQLAARLPSGRQNRQVAASEELVRRCPPPRPMVIACQLPQPSKSPKREPSIGGSRTDSGKWYGRDFHGSGFAGHPTVKLASRCPLMPPWRASGSMGQICLAAKTSSVDNGDEKLASEVAAITAGVHGRWAVAEVVDGANRLSQSSASSGSLRIASSSKQPAATEQPPPSRKKSLFRCPSIADREMFGDLPDGVSEAARREVMLAAGHDCRARICGQPPLRPTPPTEVAEGSRHRRRPPPAQQGFNFKAATKHHVTLWFKMHFYALRKRAAACGLWRKWHSLPLLAGGVPRRHHSVEFLEVHQPVLVEVRLRDHVGRLTFGQLDAQIAQHVPQFQRTDKSGLGPDYHLVSDISSGVGDGPDGLELRIRHLLAQAAHHPAEILRGDATVTF</sequence>
<feature type="region of interest" description="Disordered" evidence="1">
    <location>
        <begin position="472"/>
        <end position="501"/>
    </location>
</feature>
<keyword evidence="3" id="KW-0732">Signal</keyword>
<keyword evidence="2" id="KW-0812">Transmembrane</keyword>
<reference evidence="5" key="1">
    <citation type="submission" date="2016-11" db="UniProtKB">
        <authorList>
            <consortium name="WormBaseParasite"/>
        </authorList>
    </citation>
    <scope>IDENTIFICATION</scope>
</reference>
<dbReference type="WBParaSite" id="maker-unitig_29054-snap-gene-0.2-mRNA-1">
    <property type="protein sequence ID" value="maker-unitig_29054-snap-gene-0.2-mRNA-1"/>
    <property type="gene ID" value="maker-unitig_29054-snap-gene-0.2"/>
</dbReference>
<evidence type="ECO:0000256" key="3">
    <source>
        <dbReference type="SAM" id="SignalP"/>
    </source>
</evidence>
<keyword evidence="2" id="KW-1133">Transmembrane helix</keyword>
<feature type="region of interest" description="Disordered" evidence="1">
    <location>
        <begin position="292"/>
        <end position="317"/>
    </location>
</feature>
<dbReference type="AlphaFoldDB" id="A0A1I8FC93"/>
<keyword evidence="2" id="KW-0472">Membrane</keyword>
<keyword evidence="4" id="KW-1185">Reference proteome</keyword>
<protein>
    <submittedName>
        <fullName evidence="5">Protein kinase domain-containing protein</fullName>
    </submittedName>
</protein>
<dbReference type="Proteomes" id="UP000095280">
    <property type="component" value="Unplaced"/>
</dbReference>
<evidence type="ECO:0000313" key="5">
    <source>
        <dbReference type="WBParaSite" id="maker-unitig_29054-snap-gene-0.2-mRNA-1"/>
    </source>
</evidence>
<feature type="compositionally biased region" description="Low complexity" evidence="1">
    <location>
        <begin position="400"/>
        <end position="415"/>
    </location>
</feature>
<organism evidence="4 5">
    <name type="scientific">Macrostomum lignano</name>
    <dbReference type="NCBI Taxonomy" id="282301"/>
    <lineage>
        <taxon>Eukaryota</taxon>
        <taxon>Metazoa</taxon>
        <taxon>Spiralia</taxon>
        <taxon>Lophotrochozoa</taxon>
        <taxon>Platyhelminthes</taxon>
        <taxon>Rhabditophora</taxon>
        <taxon>Macrostomorpha</taxon>
        <taxon>Macrostomida</taxon>
        <taxon>Macrostomidae</taxon>
        <taxon>Macrostomum</taxon>
    </lineage>
</organism>
<evidence type="ECO:0000256" key="2">
    <source>
        <dbReference type="SAM" id="Phobius"/>
    </source>
</evidence>